<evidence type="ECO:0000256" key="2">
    <source>
        <dbReference type="ARBA" id="ARBA00093450"/>
    </source>
</evidence>
<dbReference type="InterPro" id="IPR035570">
    <property type="entry name" value="UPF0234_N"/>
</dbReference>
<keyword evidence="1 3" id="KW-0547">Nucleotide-binding</keyword>
<dbReference type="AlphaFoldDB" id="B4CUI7"/>
<reference evidence="4 5" key="1">
    <citation type="journal article" date="2011" name="J. Bacteriol.">
        <title>Genome sequence of Chthoniobacter flavus Ellin428, an aerobic heterotrophic soil bacterium.</title>
        <authorList>
            <person name="Kant R."/>
            <person name="van Passel M.W."/>
            <person name="Palva A."/>
            <person name="Lucas S."/>
            <person name="Lapidus A."/>
            <person name="Glavina Del Rio T."/>
            <person name="Dalin E."/>
            <person name="Tice H."/>
            <person name="Bruce D."/>
            <person name="Goodwin L."/>
            <person name="Pitluck S."/>
            <person name="Larimer F.W."/>
            <person name="Land M.L."/>
            <person name="Hauser L."/>
            <person name="Sangwan P."/>
            <person name="de Vos W.M."/>
            <person name="Janssen P.H."/>
            <person name="Smidt H."/>
        </authorList>
    </citation>
    <scope>NUCLEOTIDE SEQUENCE [LARGE SCALE GENOMIC DNA]</scope>
    <source>
        <strain evidence="4 5">Ellin428</strain>
    </source>
</reference>
<dbReference type="RefSeq" id="WP_006977677.1">
    <property type="nucleotide sequence ID" value="NZ_ABVL01000001.1"/>
</dbReference>
<dbReference type="GO" id="GO:0000166">
    <property type="term" value="F:nucleotide binding"/>
    <property type="evidence" value="ECO:0007669"/>
    <property type="project" value="UniProtKB-UniRule"/>
</dbReference>
<dbReference type="InterPro" id="IPR035571">
    <property type="entry name" value="UPF0234-like_C"/>
</dbReference>
<dbReference type="Pfam" id="PF04461">
    <property type="entry name" value="YajQ"/>
    <property type="match status" value="1"/>
</dbReference>
<organism evidence="4 5">
    <name type="scientific">Chthoniobacter flavus Ellin428</name>
    <dbReference type="NCBI Taxonomy" id="497964"/>
    <lineage>
        <taxon>Bacteria</taxon>
        <taxon>Pseudomonadati</taxon>
        <taxon>Verrucomicrobiota</taxon>
        <taxon>Spartobacteria</taxon>
        <taxon>Chthoniobacterales</taxon>
        <taxon>Chthoniobacteraceae</taxon>
        <taxon>Chthoniobacter</taxon>
    </lineage>
</organism>
<dbReference type="Proteomes" id="UP000005824">
    <property type="component" value="Unassembled WGS sequence"/>
</dbReference>
<dbReference type="HAMAP" id="MF_00632">
    <property type="entry name" value="UPF0234"/>
    <property type="match status" value="1"/>
</dbReference>
<comment type="function">
    <text evidence="3">Nucleotide-binding protein.</text>
</comment>
<protein>
    <recommendedName>
        <fullName evidence="3">Nucleotide-binding protein CfE428DRAFT_0350</fullName>
    </recommendedName>
</protein>
<comment type="similarity">
    <text evidence="2 3">Belongs to the YajQ family.</text>
</comment>
<dbReference type="Gene3D" id="3.30.70.990">
    <property type="entry name" value="YajQ-like, domain 2"/>
    <property type="match status" value="1"/>
</dbReference>
<dbReference type="InParanoid" id="B4CUI7"/>
<dbReference type="InterPro" id="IPR007551">
    <property type="entry name" value="YajQ/Smlt4090-like"/>
</dbReference>
<name>B4CUI7_9BACT</name>
<dbReference type="SUPFAM" id="SSF89963">
    <property type="entry name" value="YajQ-like"/>
    <property type="match status" value="2"/>
</dbReference>
<evidence type="ECO:0000313" key="5">
    <source>
        <dbReference type="Proteomes" id="UP000005824"/>
    </source>
</evidence>
<proteinExistence type="inferred from homology"/>
<dbReference type="eggNOG" id="COG1666">
    <property type="taxonomic scope" value="Bacteria"/>
</dbReference>
<comment type="caution">
    <text evidence="4">The sequence shown here is derived from an EMBL/GenBank/DDBJ whole genome shotgun (WGS) entry which is preliminary data.</text>
</comment>
<dbReference type="Gene3D" id="3.30.70.860">
    <property type="match status" value="1"/>
</dbReference>
<dbReference type="PANTHER" id="PTHR30476:SF0">
    <property type="entry name" value="UPF0234 PROTEIN YAJQ"/>
    <property type="match status" value="1"/>
</dbReference>
<keyword evidence="5" id="KW-1185">Reference proteome</keyword>
<dbReference type="EMBL" id="ABVL01000001">
    <property type="protein sequence ID" value="EDY22225.1"/>
    <property type="molecule type" value="Genomic_DNA"/>
</dbReference>
<gene>
    <name evidence="4" type="ORF">CfE428DRAFT_0350</name>
</gene>
<dbReference type="STRING" id="497964.CfE428DRAFT_0350"/>
<evidence type="ECO:0000256" key="3">
    <source>
        <dbReference type="HAMAP-Rule" id="MF_00632"/>
    </source>
</evidence>
<dbReference type="FunCoup" id="B4CUI7">
    <property type="interactions" value="330"/>
</dbReference>
<evidence type="ECO:0000256" key="1">
    <source>
        <dbReference type="ARBA" id="ARBA00022741"/>
    </source>
</evidence>
<dbReference type="PANTHER" id="PTHR30476">
    <property type="entry name" value="UPF0234 PROTEIN YAJQ"/>
    <property type="match status" value="1"/>
</dbReference>
<evidence type="ECO:0000313" key="4">
    <source>
        <dbReference type="EMBL" id="EDY22225.1"/>
    </source>
</evidence>
<dbReference type="NCBIfam" id="NF003819">
    <property type="entry name" value="PRK05412.1"/>
    <property type="match status" value="1"/>
</dbReference>
<dbReference type="CDD" id="cd11740">
    <property type="entry name" value="YajQ_like"/>
    <property type="match status" value="1"/>
</dbReference>
<dbReference type="GO" id="GO:0005829">
    <property type="term" value="C:cytosol"/>
    <property type="evidence" value="ECO:0007669"/>
    <property type="project" value="TreeGrafter"/>
</dbReference>
<accession>B4CUI7</accession>
<sequence length="163" mass="18429">MPSFDIVSEIDKQEIDNAINQAVKELATRFDFKGSTATIEWNAKDSKIELKAEDGSRLKSLHDIVTGKLARRGVDLRNVDRQDPAISPLGHATQDFVIKQGLDGDKAKEIVKAIKDQTFKVQSALQDRQIRVTGKKRDELQEVIAFLRSRDFDVTLGFKNFRD</sequence>
<dbReference type="InterPro" id="IPR036183">
    <property type="entry name" value="YajQ-like_sf"/>
</dbReference>